<dbReference type="EMBL" id="SPUK01000016">
    <property type="protein sequence ID" value="TQV92224.1"/>
    <property type="molecule type" value="Genomic_DNA"/>
</dbReference>
<keyword evidence="2" id="KW-0040">ANK repeat</keyword>
<evidence type="ECO:0000313" key="4">
    <source>
        <dbReference type="Proteomes" id="UP000315783"/>
    </source>
</evidence>
<dbReference type="AlphaFoldDB" id="A0A545VQI4"/>
<dbReference type="InterPro" id="IPR050663">
    <property type="entry name" value="Ankyrin-SOCS_Box"/>
</dbReference>
<protein>
    <submittedName>
        <fullName evidence="3">Pfs, NACHT and Ankyrin domain-containing protein</fullName>
    </submittedName>
</protein>
<comment type="caution">
    <text evidence="3">The sequence shown here is derived from an EMBL/GenBank/DDBJ whole genome shotgun (WGS) entry which is preliminary data.</text>
</comment>
<proteinExistence type="predicted"/>
<evidence type="ECO:0000313" key="3">
    <source>
        <dbReference type="EMBL" id="TQV92224.1"/>
    </source>
</evidence>
<sequence>MTHRAIFSLPPELRVMICRSADFRDLFNLALSYKDISYHATEVLFEMDAATRNSSAILWAASASGTSIDYAQLAVSILRRSIKCGGDVNARHYDSNATCTAIHVAMAHGNRRFVEELINHQANIKAYSIRLWNFLKIGRFNKNVNRATQLQSFAERNGVQDQYWLPLLPAMFRHSFHVAALLLRSGHPCYLAIDQKYLFLPPLREAPRIDTAYTLHHLLVDESFFPDRHGALFQQFHADIALPASASRISPLMKAIQKGNEAAAKVLLSFPQNLDAFSALGWPVISYAVEGVWTLLTPRERDWSASMVKTLLEHGAGVNIGGPSSPLQLAVTSLLNDKIIVDGGHTKRMRQVIQALLNYGADVNVRTPSGNSLGQYFFLKMQKVEDPGRKMLGSVFLEFLQHGMHVNDLFTDGSSLLGKALASNTISSKLVVAMFEQGAKPASHECDYALDLWLNKDKRMSKELEKHLHHLAPMFSQSEVDRAYNQIVRSDEVKQLKTLGKWRQPNKSSMLLGTALRYRHACRTELYEYPFNPAWKNSSGQGYAHIIIEELGKGVYTERQAIEEMTRLIEKGVHLGHRDHEGMTVVQRLTQVQEAMEGNDPLAKLERLLTRSRLKETDNEV</sequence>
<evidence type="ECO:0000256" key="2">
    <source>
        <dbReference type="ARBA" id="ARBA00023043"/>
    </source>
</evidence>
<dbReference type="SMART" id="SM00248">
    <property type="entry name" value="ANK"/>
    <property type="match status" value="5"/>
</dbReference>
<evidence type="ECO:0000256" key="1">
    <source>
        <dbReference type="ARBA" id="ARBA00022737"/>
    </source>
</evidence>
<gene>
    <name evidence="3" type="ORF">IF1G_09296</name>
</gene>
<keyword evidence="4" id="KW-1185">Reference proteome</keyword>
<name>A0A545VQI4_9HYPO</name>
<dbReference type="Proteomes" id="UP000315783">
    <property type="component" value="Unassembled WGS sequence"/>
</dbReference>
<dbReference type="Pfam" id="PF00023">
    <property type="entry name" value="Ank"/>
    <property type="match status" value="1"/>
</dbReference>
<dbReference type="SUPFAM" id="SSF48403">
    <property type="entry name" value="Ankyrin repeat"/>
    <property type="match status" value="1"/>
</dbReference>
<organism evidence="3 4">
    <name type="scientific">Cordyceps javanica</name>
    <dbReference type="NCBI Taxonomy" id="43265"/>
    <lineage>
        <taxon>Eukaryota</taxon>
        <taxon>Fungi</taxon>
        <taxon>Dikarya</taxon>
        <taxon>Ascomycota</taxon>
        <taxon>Pezizomycotina</taxon>
        <taxon>Sordariomycetes</taxon>
        <taxon>Hypocreomycetidae</taxon>
        <taxon>Hypocreales</taxon>
        <taxon>Cordycipitaceae</taxon>
        <taxon>Cordyceps</taxon>
    </lineage>
</organism>
<accession>A0A545VQI4</accession>
<dbReference type="OrthoDB" id="194358at2759"/>
<dbReference type="GO" id="GO:0045944">
    <property type="term" value="P:positive regulation of transcription by RNA polymerase II"/>
    <property type="evidence" value="ECO:0007669"/>
    <property type="project" value="TreeGrafter"/>
</dbReference>
<dbReference type="GO" id="GO:0000976">
    <property type="term" value="F:transcription cis-regulatory region binding"/>
    <property type="evidence" value="ECO:0007669"/>
    <property type="project" value="TreeGrafter"/>
</dbReference>
<dbReference type="PANTHER" id="PTHR24193:SF121">
    <property type="entry name" value="ADA2A-CONTAINING COMPLEX COMPONENT 3, ISOFORM D"/>
    <property type="match status" value="1"/>
</dbReference>
<dbReference type="GO" id="GO:0005634">
    <property type="term" value="C:nucleus"/>
    <property type="evidence" value="ECO:0007669"/>
    <property type="project" value="TreeGrafter"/>
</dbReference>
<dbReference type="PANTHER" id="PTHR24193">
    <property type="entry name" value="ANKYRIN REPEAT PROTEIN"/>
    <property type="match status" value="1"/>
</dbReference>
<dbReference type="Gene3D" id="1.25.40.20">
    <property type="entry name" value="Ankyrin repeat-containing domain"/>
    <property type="match status" value="2"/>
</dbReference>
<dbReference type="InterPro" id="IPR002110">
    <property type="entry name" value="Ankyrin_rpt"/>
</dbReference>
<dbReference type="InterPro" id="IPR036770">
    <property type="entry name" value="Ankyrin_rpt-contain_sf"/>
</dbReference>
<reference evidence="3 4" key="1">
    <citation type="journal article" date="2019" name="Appl. Microbiol. Biotechnol.">
        <title>Genome sequence of Isaria javanica and comparative genome analysis insights into family S53 peptidase evolution in fungal entomopathogens.</title>
        <authorList>
            <person name="Lin R."/>
            <person name="Zhang X."/>
            <person name="Xin B."/>
            <person name="Zou M."/>
            <person name="Gao Y."/>
            <person name="Qin F."/>
            <person name="Hu Q."/>
            <person name="Xie B."/>
            <person name="Cheng X."/>
        </authorList>
    </citation>
    <scope>NUCLEOTIDE SEQUENCE [LARGE SCALE GENOMIC DNA]</scope>
    <source>
        <strain evidence="3 4">IJ1G</strain>
    </source>
</reference>
<dbReference type="STRING" id="43265.A0A545VQI4"/>
<keyword evidence="1" id="KW-0677">Repeat</keyword>